<evidence type="ECO:0000313" key="1">
    <source>
        <dbReference type="EMBL" id="MFC0476571.1"/>
    </source>
</evidence>
<name>A0ABV6KTA8_9BACI</name>
<dbReference type="SUPFAM" id="SSF89360">
    <property type="entry name" value="HesB-like domain"/>
    <property type="match status" value="1"/>
</dbReference>
<reference evidence="1 2" key="1">
    <citation type="submission" date="2024-09" db="EMBL/GenBank/DDBJ databases">
        <authorList>
            <person name="Sun Q."/>
            <person name="Mori K."/>
        </authorList>
    </citation>
    <scope>NUCLEOTIDE SEQUENCE [LARGE SCALE GENOMIC DNA]</scope>
    <source>
        <strain evidence="1 2">CGMCC 1.9126</strain>
    </source>
</reference>
<dbReference type="RefSeq" id="WP_377058518.1">
    <property type="nucleotide sequence ID" value="NZ_JBHLUU010000107.1"/>
</dbReference>
<evidence type="ECO:0000313" key="2">
    <source>
        <dbReference type="Proteomes" id="UP001589738"/>
    </source>
</evidence>
<dbReference type="EMBL" id="JBHLUU010000107">
    <property type="protein sequence ID" value="MFC0476571.1"/>
    <property type="molecule type" value="Genomic_DNA"/>
</dbReference>
<sequence>MKVKINRNAAKVLKKMLEGEEAQGKMVRVFVTENHVNHAHFDLKLDTPTEHDEIVKTDKDIEILLDRRESFLDGVWIQYFFLPKEEFMITNPSTGFHQH</sequence>
<organism evidence="1 2">
    <name type="scientific">Robertmurraya beringensis</name>
    <dbReference type="NCBI Taxonomy" id="641660"/>
    <lineage>
        <taxon>Bacteria</taxon>
        <taxon>Bacillati</taxon>
        <taxon>Bacillota</taxon>
        <taxon>Bacilli</taxon>
        <taxon>Bacillales</taxon>
        <taxon>Bacillaceae</taxon>
        <taxon>Robertmurraya</taxon>
    </lineage>
</organism>
<dbReference type="InterPro" id="IPR035903">
    <property type="entry name" value="HesB-like_dom_sf"/>
</dbReference>
<dbReference type="Gene3D" id="2.60.300.12">
    <property type="entry name" value="HesB-like domain"/>
    <property type="match status" value="1"/>
</dbReference>
<gene>
    <name evidence="1" type="ORF">ACFFHF_15280</name>
</gene>
<protein>
    <submittedName>
        <fullName evidence="1">Iron-sulfur cluster assembly accessory protein</fullName>
    </submittedName>
</protein>
<keyword evidence="2" id="KW-1185">Reference proteome</keyword>
<comment type="caution">
    <text evidence="1">The sequence shown here is derived from an EMBL/GenBank/DDBJ whole genome shotgun (WGS) entry which is preliminary data.</text>
</comment>
<accession>A0ABV6KTA8</accession>
<dbReference type="Proteomes" id="UP001589738">
    <property type="component" value="Unassembled WGS sequence"/>
</dbReference>
<proteinExistence type="predicted"/>